<organism evidence="5 6">
    <name type="scientific">Patagioenas fasciata monilis</name>
    <dbReference type="NCBI Taxonomy" id="372326"/>
    <lineage>
        <taxon>Eukaryota</taxon>
        <taxon>Metazoa</taxon>
        <taxon>Chordata</taxon>
        <taxon>Craniata</taxon>
        <taxon>Vertebrata</taxon>
        <taxon>Euteleostomi</taxon>
        <taxon>Archelosauria</taxon>
        <taxon>Archosauria</taxon>
        <taxon>Dinosauria</taxon>
        <taxon>Saurischia</taxon>
        <taxon>Theropoda</taxon>
        <taxon>Coelurosauria</taxon>
        <taxon>Aves</taxon>
        <taxon>Neognathae</taxon>
        <taxon>Neoaves</taxon>
        <taxon>Columbimorphae</taxon>
        <taxon>Columbiformes</taxon>
        <taxon>Columbidae</taxon>
        <taxon>Patagioenas</taxon>
    </lineage>
</organism>
<protein>
    <recommendedName>
        <fullName evidence="4">HAP1 N-terminal domain-containing protein</fullName>
    </recommendedName>
</protein>
<dbReference type="GO" id="GO:0006605">
    <property type="term" value="P:protein targeting"/>
    <property type="evidence" value="ECO:0007669"/>
    <property type="project" value="TreeGrafter"/>
</dbReference>
<keyword evidence="2" id="KW-0175">Coiled coil</keyword>
<name>A0A1V4JVN8_PATFA</name>
<reference evidence="5 6" key="1">
    <citation type="submission" date="2016-02" db="EMBL/GenBank/DDBJ databases">
        <title>Band-tailed pigeon sequencing and assembly.</title>
        <authorList>
            <person name="Soares A.E."/>
            <person name="Novak B.J."/>
            <person name="Rice E.S."/>
            <person name="O'Connell B."/>
            <person name="Chang D."/>
            <person name="Weber S."/>
            <person name="Shapiro B."/>
        </authorList>
    </citation>
    <scope>NUCLEOTIDE SEQUENCE [LARGE SCALE GENOMIC DNA]</scope>
    <source>
        <strain evidence="5">BTP2013</strain>
        <tissue evidence="5">Blood</tissue>
    </source>
</reference>
<feature type="domain" description="HAP1 N-terminal" evidence="4">
    <location>
        <begin position="30"/>
        <end position="78"/>
    </location>
</feature>
<dbReference type="Pfam" id="PF04849">
    <property type="entry name" value="HAP1_N"/>
    <property type="match status" value="1"/>
</dbReference>
<dbReference type="STRING" id="372326.A0A1V4JVN8"/>
<dbReference type="GO" id="GO:1904115">
    <property type="term" value="C:axon cytoplasm"/>
    <property type="evidence" value="ECO:0007669"/>
    <property type="project" value="GOC"/>
</dbReference>
<evidence type="ECO:0000256" key="3">
    <source>
        <dbReference type="ARBA" id="ARBA00023128"/>
    </source>
</evidence>
<comment type="caution">
    <text evidence="5">The sequence shown here is derived from an EMBL/GenBank/DDBJ whole genome shotgun (WGS) entry which is preliminary data.</text>
</comment>
<dbReference type="GO" id="GO:0050811">
    <property type="term" value="F:GABA receptor binding"/>
    <property type="evidence" value="ECO:0007669"/>
    <property type="project" value="TreeGrafter"/>
</dbReference>
<dbReference type="GO" id="GO:0031410">
    <property type="term" value="C:cytoplasmic vesicle"/>
    <property type="evidence" value="ECO:0007669"/>
    <property type="project" value="TreeGrafter"/>
</dbReference>
<evidence type="ECO:0000313" key="5">
    <source>
        <dbReference type="EMBL" id="OPJ76240.1"/>
    </source>
</evidence>
<dbReference type="PANTHER" id="PTHR15751">
    <property type="entry name" value="TRAFFICKING KINESIN-BINDING PROTEIN"/>
    <property type="match status" value="1"/>
</dbReference>
<dbReference type="Proteomes" id="UP000190648">
    <property type="component" value="Unassembled WGS sequence"/>
</dbReference>
<dbReference type="GO" id="GO:0022008">
    <property type="term" value="P:neurogenesis"/>
    <property type="evidence" value="ECO:0007669"/>
    <property type="project" value="TreeGrafter"/>
</dbReference>
<dbReference type="GO" id="GO:0047496">
    <property type="term" value="P:vesicle transport along microtubule"/>
    <property type="evidence" value="ECO:0007669"/>
    <property type="project" value="TreeGrafter"/>
</dbReference>
<dbReference type="EMBL" id="LSYS01005888">
    <property type="protein sequence ID" value="OPJ76240.1"/>
    <property type="molecule type" value="Genomic_DNA"/>
</dbReference>
<dbReference type="InterPro" id="IPR006933">
    <property type="entry name" value="HAP1_N"/>
</dbReference>
<dbReference type="GO" id="GO:0017022">
    <property type="term" value="F:myosin binding"/>
    <property type="evidence" value="ECO:0007669"/>
    <property type="project" value="TreeGrafter"/>
</dbReference>
<accession>A0A1V4JVN8</accession>
<dbReference type="GO" id="GO:0030425">
    <property type="term" value="C:dendrite"/>
    <property type="evidence" value="ECO:0007669"/>
    <property type="project" value="TreeGrafter"/>
</dbReference>
<comment type="subcellular location">
    <subcellularLocation>
        <location evidence="1">Mitochondrion</location>
    </subcellularLocation>
</comment>
<dbReference type="InterPro" id="IPR051946">
    <property type="entry name" value="Intracell_Traff-Reg"/>
</dbReference>
<dbReference type="AlphaFoldDB" id="A0A1V4JVN8"/>
<evidence type="ECO:0000256" key="2">
    <source>
        <dbReference type="ARBA" id="ARBA00023054"/>
    </source>
</evidence>
<dbReference type="GO" id="GO:0098957">
    <property type="term" value="P:anterograde axonal transport of mitochondrion"/>
    <property type="evidence" value="ECO:0007669"/>
    <property type="project" value="TreeGrafter"/>
</dbReference>
<evidence type="ECO:0000256" key="1">
    <source>
        <dbReference type="ARBA" id="ARBA00004173"/>
    </source>
</evidence>
<dbReference type="GO" id="GO:0048311">
    <property type="term" value="P:mitochondrion distribution"/>
    <property type="evidence" value="ECO:0007669"/>
    <property type="project" value="TreeGrafter"/>
</dbReference>
<sequence>MSFDRRDLESLSDACSSEDLPEVELVSMLEEQLPDYKLRVDSLYLYENRDWIPPPASCRGRLPETASPVRDEEPFRYMSEYLWA</sequence>
<dbReference type="PANTHER" id="PTHR15751:SF13">
    <property type="entry name" value="TRAFFICKING KINESIN-BINDING PROTEIN 2"/>
    <property type="match status" value="1"/>
</dbReference>
<dbReference type="GO" id="GO:0005739">
    <property type="term" value="C:mitochondrion"/>
    <property type="evidence" value="ECO:0007669"/>
    <property type="project" value="UniProtKB-SubCell"/>
</dbReference>
<keyword evidence="6" id="KW-1185">Reference proteome</keyword>
<keyword evidence="3" id="KW-0496">Mitochondrion</keyword>
<proteinExistence type="predicted"/>
<evidence type="ECO:0000313" key="6">
    <source>
        <dbReference type="Proteomes" id="UP000190648"/>
    </source>
</evidence>
<dbReference type="OrthoDB" id="10067624at2759"/>
<gene>
    <name evidence="5" type="ORF">AV530_004019</name>
</gene>
<evidence type="ECO:0000259" key="4">
    <source>
        <dbReference type="Pfam" id="PF04849"/>
    </source>
</evidence>